<protein>
    <submittedName>
        <fullName evidence="5">TetR/AcrR family transcriptional regulator</fullName>
    </submittedName>
</protein>
<evidence type="ECO:0000259" key="3">
    <source>
        <dbReference type="PROSITE" id="PS50977"/>
    </source>
</evidence>
<dbReference type="InterPro" id="IPR001647">
    <property type="entry name" value="HTH_TetR"/>
</dbReference>
<evidence type="ECO:0000256" key="2">
    <source>
        <dbReference type="PROSITE-ProRule" id="PRU00335"/>
    </source>
</evidence>
<reference evidence="6 7" key="1">
    <citation type="journal article" date="2019" name="Syst. Appl. Microbiol.">
        <title>Polyphasic characterization of two novel Lactobacillus spp. isolated from blown salami packages: Description of Lactobacillus halodurans sp. nov. and Lactobacillus salsicarnum sp. nov.</title>
        <authorList>
            <person name="Schuster J.A."/>
            <person name="Klingl A."/>
            <person name="Vogel R.F."/>
            <person name="Ehrmann M.A."/>
        </authorList>
    </citation>
    <scope>NUCLEOTIDE SEQUENCE [LARGE SCALE GENOMIC DNA]</scope>
    <source>
        <strain evidence="4 7">TMW 1.2098</strain>
        <strain evidence="5 6">TMW 1.2118</strain>
    </source>
</reference>
<dbReference type="Gene3D" id="1.10.357.10">
    <property type="entry name" value="Tetracycline Repressor, domain 2"/>
    <property type="match status" value="1"/>
</dbReference>
<evidence type="ECO:0000313" key="5">
    <source>
        <dbReference type="EMBL" id="MQS52600.1"/>
    </source>
</evidence>
<dbReference type="AlphaFoldDB" id="A0A5P0ZHQ5"/>
<dbReference type="EMBL" id="VDFM01000006">
    <property type="protein sequence ID" value="MQS52600.1"/>
    <property type="molecule type" value="Genomic_DNA"/>
</dbReference>
<dbReference type="SUPFAM" id="SSF46689">
    <property type="entry name" value="Homeodomain-like"/>
    <property type="match status" value="1"/>
</dbReference>
<evidence type="ECO:0000313" key="7">
    <source>
        <dbReference type="Proteomes" id="UP000436655"/>
    </source>
</evidence>
<keyword evidence="1 2" id="KW-0238">DNA-binding</keyword>
<dbReference type="InterPro" id="IPR009057">
    <property type="entry name" value="Homeodomain-like_sf"/>
</dbReference>
<evidence type="ECO:0000313" key="4">
    <source>
        <dbReference type="EMBL" id="MQS45146.1"/>
    </source>
</evidence>
<dbReference type="Proteomes" id="UP000380386">
    <property type="component" value="Unassembled WGS sequence"/>
</dbReference>
<dbReference type="PANTHER" id="PTHR43479:SF11">
    <property type="entry name" value="ACREF_ENVCD OPERON REPRESSOR-RELATED"/>
    <property type="match status" value="1"/>
</dbReference>
<keyword evidence="7" id="KW-1185">Reference proteome</keyword>
<feature type="DNA-binding region" description="H-T-H motif" evidence="2">
    <location>
        <begin position="43"/>
        <end position="62"/>
    </location>
</feature>
<reference evidence="4" key="2">
    <citation type="submission" date="2019-05" db="EMBL/GenBank/DDBJ databases">
        <authorList>
            <person name="Schuster J.A."/>
            <person name="Ehrmann M.A."/>
        </authorList>
    </citation>
    <scope>NUCLEOTIDE SEQUENCE</scope>
    <source>
        <strain evidence="4">TMW 1.2098</strain>
    </source>
</reference>
<sequence>MTEELMANDFKSWVDQADMPNGKRKVIMAALKLFSEKGFDATSTQEIAKESGMSQATIFKYFKTKEDLLEWIIDPIMNNIIPIYIVEFKQQLSEKNTSLKDLIHFAIRNRYNFLVANKEVVLILFTQILTKDNIKEKFLKMAAQRGPSVLETFKKTIANSDLVRTDMDMATIIRLIASQIIVYFLQNYKLLSPRTDEEVDHDLTQIEDLIVRAIEKPAN</sequence>
<dbReference type="EMBL" id="VDFN01000004">
    <property type="protein sequence ID" value="MQS45146.1"/>
    <property type="molecule type" value="Genomic_DNA"/>
</dbReference>
<dbReference type="PRINTS" id="PR00455">
    <property type="entry name" value="HTHTETR"/>
</dbReference>
<dbReference type="Proteomes" id="UP000436655">
    <property type="component" value="Unassembled WGS sequence"/>
</dbReference>
<dbReference type="Pfam" id="PF00440">
    <property type="entry name" value="TetR_N"/>
    <property type="match status" value="1"/>
</dbReference>
<dbReference type="RefSeq" id="WP_125704296.1">
    <property type="nucleotide sequence ID" value="NZ_JBHTOO010000004.1"/>
</dbReference>
<name>A0A5P0ZHQ5_9LACO</name>
<evidence type="ECO:0000313" key="6">
    <source>
        <dbReference type="Proteomes" id="UP000380386"/>
    </source>
</evidence>
<organism evidence="5 6">
    <name type="scientific">Companilactobacillus mishanensis</name>
    <dbReference type="NCBI Taxonomy" id="2486008"/>
    <lineage>
        <taxon>Bacteria</taxon>
        <taxon>Bacillati</taxon>
        <taxon>Bacillota</taxon>
        <taxon>Bacilli</taxon>
        <taxon>Lactobacillales</taxon>
        <taxon>Lactobacillaceae</taxon>
        <taxon>Companilactobacillus</taxon>
    </lineage>
</organism>
<dbReference type="OrthoDB" id="9780824at2"/>
<dbReference type="GO" id="GO:0003677">
    <property type="term" value="F:DNA binding"/>
    <property type="evidence" value="ECO:0007669"/>
    <property type="project" value="UniProtKB-UniRule"/>
</dbReference>
<comment type="caution">
    <text evidence="5">The sequence shown here is derived from an EMBL/GenBank/DDBJ whole genome shotgun (WGS) entry which is preliminary data.</text>
</comment>
<feature type="domain" description="HTH tetR-type" evidence="3">
    <location>
        <begin position="20"/>
        <end position="80"/>
    </location>
</feature>
<proteinExistence type="predicted"/>
<dbReference type="PANTHER" id="PTHR43479">
    <property type="entry name" value="ACREF/ENVCD OPERON REPRESSOR-RELATED"/>
    <property type="match status" value="1"/>
</dbReference>
<accession>A0A5P0ZHQ5</accession>
<dbReference type="PROSITE" id="PS50977">
    <property type="entry name" value="HTH_TETR_2"/>
    <property type="match status" value="1"/>
</dbReference>
<evidence type="ECO:0000256" key="1">
    <source>
        <dbReference type="ARBA" id="ARBA00023125"/>
    </source>
</evidence>
<dbReference type="InterPro" id="IPR050624">
    <property type="entry name" value="HTH-type_Tx_Regulator"/>
</dbReference>
<gene>
    <name evidence="5" type="ORF">FHL02_06160</name>
    <name evidence="4" type="ORF">FHL03_06580</name>
</gene>